<evidence type="ECO:0000313" key="3">
    <source>
        <dbReference type="Proteomes" id="UP000228948"/>
    </source>
</evidence>
<dbReference type="Proteomes" id="UP000228948">
    <property type="component" value="Chromosome"/>
</dbReference>
<reference evidence="2 3" key="1">
    <citation type="submission" date="2017-11" db="EMBL/GenBank/DDBJ databases">
        <title>Revised Sequence and Annotation of the Rhodobaca barguzinensis strain alga05 Genome.</title>
        <authorList>
            <person name="Kopejtka K."/>
            <person name="Tomasch J.M."/>
            <person name="Bunk B."/>
            <person name="Koblizek M."/>
        </authorList>
    </citation>
    <scope>NUCLEOTIDE SEQUENCE [LARGE SCALE GENOMIC DNA]</scope>
    <source>
        <strain evidence="3">alga05</strain>
    </source>
</reference>
<dbReference type="STRING" id="441209.GCA_001870665_01862"/>
<dbReference type="InterPro" id="IPR006158">
    <property type="entry name" value="Cobalamin-bd"/>
</dbReference>
<accession>A0A2K8KH86</accession>
<name>A0A2K8KH86_9RHOB</name>
<dbReference type="SUPFAM" id="SSF52242">
    <property type="entry name" value="Cobalamin (vitamin B12)-binding domain"/>
    <property type="match status" value="1"/>
</dbReference>
<feature type="domain" description="B12-binding" evidence="1">
    <location>
        <begin position="147"/>
        <end position="272"/>
    </location>
</feature>
<dbReference type="KEGG" id="rbg:BG454_10425"/>
<proteinExistence type="predicted"/>
<organism evidence="2 3">
    <name type="scientific">Roseinatronobacter bogoriensis subsp. barguzinensis</name>
    <dbReference type="NCBI Taxonomy" id="441209"/>
    <lineage>
        <taxon>Bacteria</taxon>
        <taxon>Pseudomonadati</taxon>
        <taxon>Pseudomonadota</taxon>
        <taxon>Alphaproteobacteria</taxon>
        <taxon>Rhodobacterales</taxon>
        <taxon>Paracoccaceae</taxon>
        <taxon>Roseinatronobacter</taxon>
    </lineage>
</organism>
<dbReference type="PROSITE" id="PS51332">
    <property type="entry name" value="B12_BINDING"/>
    <property type="match status" value="1"/>
</dbReference>
<dbReference type="Pfam" id="PF02607">
    <property type="entry name" value="B12-binding_2"/>
    <property type="match status" value="1"/>
</dbReference>
<dbReference type="InterPro" id="IPR036724">
    <property type="entry name" value="Cobalamin-bd_sf"/>
</dbReference>
<gene>
    <name evidence="2" type="ORF">BG454_10425</name>
</gene>
<dbReference type="Gene3D" id="1.10.1240.10">
    <property type="entry name" value="Methionine synthase domain"/>
    <property type="match status" value="1"/>
</dbReference>
<dbReference type="EMBL" id="CP024899">
    <property type="protein sequence ID" value="ATX66178.1"/>
    <property type="molecule type" value="Genomic_DNA"/>
</dbReference>
<sequence length="278" mass="30541">MRDFPVPDECRDWVENLFRDLDVKVSRQAARQESQIMHRDGVIRHDSTCGKKDADALFDAVITGNYAQALDLCRKALAQPDIGARGIYTALMLPAIRMVGQAWADDSASFAQTSLGFCLLHRLLDRLAQDMASNGVSVGHRTWQTGQQRIMVAVAPGDSHSFGAMILTEELRLRGWFVTFYDHSRSDAVIEALSEQGFDTLAISVSCDESLAGLADFVTTCRLASRNPQVEILIGGAAIQAPFGQYGFLQADRVGMSIEEVVSALASREAELQQGKWN</sequence>
<dbReference type="GO" id="GO:0046872">
    <property type="term" value="F:metal ion binding"/>
    <property type="evidence" value="ECO:0007669"/>
    <property type="project" value="InterPro"/>
</dbReference>
<dbReference type="InterPro" id="IPR003759">
    <property type="entry name" value="Cbl-bd_cap"/>
</dbReference>
<dbReference type="Pfam" id="PF02310">
    <property type="entry name" value="B12-binding"/>
    <property type="match status" value="1"/>
</dbReference>
<dbReference type="GO" id="GO:0031419">
    <property type="term" value="F:cobalamin binding"/>
    <property type="evidence" value="ECO:0007669"/>
    <property type="project" value="InterPro"/>
</dbReference>
<evidence type="ECO:0000259" key="1">
    <source>
        <dbReference type="PROSITE" id="PS51332"/>
    </source>
</evidence>
<dbReference type="InterPro" id="IPR036594">
    <property type="entry name" value="Meth_synthase_dom"/>
</dbReference>
<dbReference type="Gene3D" id="3.40.50.280">
    <property type="entry name" value="Cobalamin-binding domain"/>
    <property type="match status" value="1"/>
</dbReference>
<evidence type="ECO:0000313" key="2">
    <source>
        <dbReference type="EMBL" id="ATX66178.1"/>
    </source>
</evidence>
<protein>
    <recommendedName>
        <fullName evidence="1">B12-binding domain-containing protein</fullName>
    </recommendedName>
</protein>
<keyword evidence="3" id="KW-1185">Reference proteome</keyword>
<dbReference type="AlphaFoldDB" id="A0A2K8KH86"/>